<accession>A0A1F5ZA07</accession>
<keyword evidence="1" id="KW-0812">Transmembrane</keyword>
<evidence type="ECO:0008006" key="4">
    <source>
        <dbReference type="Google" id="ProtNLM"/>
    </source>
</evidence>
<evidence type="ECO:0000256" key="1">
    <source>
        <dbReference type="SAM" id="Phobius"/>
    </source>
</evidence>
<feature type="transmembrane region" description="Helical" evidence="1">
    <location>
        <begin position="82"/>
        <end position="99"/>
    </location>
</feature>
<dbReference type="GO" id="GO:0046872">
    <property type="term" value="F:metal ion binding"/>
    <property type="evidence" value="ECO:0007669"/>
    <property type="project" value="InterPro"/>
</dbReference>
<dbReference type="EMBL" id="MFJC01000023">
    <property type="protein sequence ID" value="OGG09309.1"/>
    <property type="molecule type" value="Genomic_DNA"/>
</dbReference>
<protein>
    <recommendedName>
        <fullName evidence="4">Fibronectin type-III domain-containing protein</fullName>
    </recommendedName>
</protein>
<proteinExistence type="predicted"/>
<dbReference type="InterPro" id="IPR008963">
    <property type="entry name" value="Purple_acid_Pase-like_N"/>
</dbReference>
<dbReference type="AlphaFoldDB" id="A0A1F5ZA07"/>
<gene>
    <name evidence="2" type="ORF">A2154_03165</name>
</gene>
<keyword evidence="1" id="KW-1133">Transmembrane helix</keyword>
<comment type="caution">
    <text evidence="2">The sequence shown here is derived from an EMBL/GenBank/DDBJ whole genome shotgun (WGS) entry which is preliminary data.</text>
</comment>
<keyword evidence="1" id="KW-0472">Membrane</keyword>
<dbReference type="GO" id="GO:0003993">
    <property type="term" value="F:acid phosphatase activity"/>
    <property type="evidence" value="ECO:0007669"/>
    <property type="project" value="InterPro"/>
</dbReference>
<feature type="transmembrane region" description="Helical" evidence="1">
    <location>
        <begin position="51"/>
        <end position="70"/>
    </location>
</feature>
<evidence type="ECO:0000313" key="3">
    <source>
        <dbReference type="Proteomes" id="UP000176854"/>
    </source>
</evidence>
<name>A0A1F5ZA07_9BACT</name>
<dbReference type="STRING" id="1798373.A2154_03165"/>
<dbReference type="Proteomes" id="UP000176854">
    <property type="component" value="Unassembled WGS sequence"/>
</dbReference>
<organism evidence="2 3">
    <name type="scientific">Candidatus Gottesmanbacteria bacterium RBG_16_43_7</name>
    <dbReference type="NCBI Taxonomy" id="1798373"/>
    <lineage>
        <taxon>Bacteria</taxon>
        <taxon>Candidatus Gottesmaniibacteriota</taxon>
    </lineage>
</organism>
<evidence type="ECO:0000313" key="2">
    <source>
        <dbReference type="EMBL" id="OGG09309.1"/>
    </source>
</evidence>
<dbReference type="SUPFAM" id="SSF49363">
    <property type="entry name" value="Purple acid phosphatase, N-terminal domain"/>
    <property type="match status" value="1"/>
</dbReference>
<reference evidence="2 3" key="1">
    <citation type="journal article" date="2016" name="Nat. Commun.">
        <title>Thousands of microbial genomes shed light on interconnected biogeochemical processes in an aquifer system.</title>
        <authorList>
            <person name="Anantharaman K."/>
            <person name="Brown C.T."/>
            <person name="Hug L.A."/>
            <person name="Sharon I."/>
            <person name="Castelle C.J."/>
            <person name="Probst A.J."/>
            <person name="Thomas B.C."/>
            <person name="Singh A."/>
            <person name="Wilkins M.J."/>
            <person name="Karaoz U."/>
            <person name="Brodie E.L."/>
            <person name="Williams K.H."/>
            <person name="Hubbard S.S."/>
            <person name="Banfield J.F."/>
        </authorList>
    </citation>
    <scope>NUCLEOTIDE SEQUENCE [LARGE SCALE GENOMIC DNA]</scope>
</reference>
<sequence>MNQQLVAVNTIMTQTGGYYMAIDRLSHRDTSELTTETQAEHFNGDYPQMSLVVYAPLVIFAVLFVSAYLILAAFRIRSFHRLTTMLILVIFAASVPFVLNSIQNGISFMPKASNLDIPHNIEISQTDQSSLSVQWLTDDWVYGAVKYCQKPCSLDGAIVKYADNGIQTKRHRTILTGLIQSADYQFIILSGTRWFDNNGLPLEFRLTGN</sequence>